<evidence type="ECO:0000313" key="6">
    <source>
        <dbReference type="EMBL" id="MBC9798560.1"/>
    </source>
</evidence>
<evidence type="ECO:0000256" key="3">
    <source>
        <dbReference type="ARBA" id="ARBA00023157"/>
    </source>
</evidence>
<evidence type="ECO:0000256" key="2">
    <source>
        <dbReference type="ARBA" id="ARBA00022748"/>
    </source>
</evidence>
<organism evidence="6 7">
    <name type="scientific">Sinomicrobium weinanense</name>
    <dbReference type="NCBI Taxonomy" id="2842200"/>
    <lineage>
        <taxon>Bacteria</taxon>
        <taxon>Pseudomonadati</taxon>
        <taxon>Bacteroidota</taxon>
        <taxon>Flavobacteriia</taxon>
        <taxon>Flavobacteriales</taxon>
        <taxon>Flavobacteriaceae</taxon>
        <taxon>Sinomicrobium</taxon>
    </lineage>
</organism>
<dbReference type="RefSeq" id="WP_187967675.1">
    <property type="nucleotide sequence ID" value="NZ_JACVDC010000133.1"/>
</dbReference>
<dbReference type="InterPro" id="IPR050553">
    <property type="entry name" value="Thioredoxin_ResA/DsbE_sf"/>
</dbReference>
<evidence type="ECO:0000256" key="4">
    <source>
        <dbReference type="ARBA" id="ARBA00023284"/>
    </source>
</evidence>
<keyword evidence="3" id="KW-1015">Disulfide bond</keyword>
<dbReference type="GO" id="GO:0017004">
    <property type="term" value="P:cytochrome complex assembly"/>
    <property type="evidence" value="ECO:0007669"/>
    <property type="project" value="UniProtKB-KW"/>
</dbReference>
<dbReference type="CDD" id="cd02966">
    <property type="entry name" value="TlpA_like_family"/>
    <property type="match status" value="1"/>
</dbReference>
<keyword evidence="4" id="KW-0676">Redox-active center</keyword>
<protein>
    <submittedName>
        <fullName evidence="6">TlpA family protein disulfide reductase</fullName>
    </submittedName>
</protein>
<feature type="domain" description="Thioredoxin" evidence="5">
    <location>
        <begin position="311"/>
        <end position="452"/>
    </location>
</feature>
<evidence type="ECO:0000259" key="5">
    <source>
        <dbReference type="PROSITE" id="PS51352"/>
    </source>
</evidence>
<dbReference type="EMBL" id="JACVDC010000133">
    <property type="protein sequence ID" value="MBC9798560.1"/>
    <property type="molecule type" value="Genomic_DNA"/>
</dbReference>
<reference evidence="6 7" key="1">
    <citation type="submission" date="2020-09" db="EMBL/GenBank/DDBJ databases">
        <title>Sinomicrobium weinanense sp. nov., a halophilic bacteria isolated from saline-alkali soil.</title>
        <authorList>
            <person name="Wu P."/>
            <person name="Ren H."/>
            <person name="Mei Y."/>
            <person name="Liang Y."/>
            <person name="Chen Z."/>
        </authorList>
    </citation>
    <scope>NUCLEOTIDE SEQUENCE [LARGE SCALE GENOMIC DNA]</scope>
    <source>
        <strain evidence="6 7">FJxs</strain>
    </source>
</reference>
<gene>
    <name evidence="6" type="ORF">IBL28_21520</name>
</gene>
<evidence type="ECO:0000256" key="1">
    <source>
        <dbReference type="ARBA" id="ARBA00004196"/>
    </source>
</evidence>
<proteinExistence type="predicted"/>
<dbReference type="Gene3D" id="3.40.30.10">
    <property type="entry name" value="Glutaredoxin"/>
    <property type="match status" value="1"/>
</dbReference>
<dbReference type="PROSITE" id="PS51352">
    <property type="entry name" value="THIOREDOXIN_2"/>
    <property type="match status" value="1"/>
</dbReference>
<dbReference type="Proteomes" id="UP000653730">
    <property type="component" value="Unassembled WGS sequence"/>
</dbReference>
<sequence>MYKNLIFITLTIMFFSCKRPDTFVVNSIKGNTGIDSIYISKIQDENEKYLARISLDNKEERKTYPVKRPIIASLHTKDGEKKYFTILAPGRELDVVVRKDSTIQTQSLSDSLLNYIYDSTLPFLNKNLDVFFGDGSDMHTAVEVLEGFRKQRDSIVNIYSDELTETEIGILKMQNAIRIYNFLFLLGRSFNNIELTDSYFDYSEQIDHNDIMFMEHPSLAIHKLEREYFQERDSLENIDAFLDFIEQKTENRDLSDRYRAAYVTSLIKAPKQWKNHSNKLNVAVLERILEKEQANRFYDKLKSASISYVSSQKGRMGYDFEGENLNGEKIRLSDLKGKIVFIDVWATWCGPCINQRPHVVSMAEKYRDNREVSILMVSVDASKEKWEGFLMEKQSKSGMELLVRDGMNGDFGKYYNIQSIPKYILIDKKGRIVDSDIEKPAGVMNMIDGLIAQN</sequence>
<dbReference type="PANTHER" id="PTHR42852">
    <property type="entry name" value="THIOL:DISULFIDE INTERCHANGE PROTEIN DSBE"/>
    <property type="match status" value="1"/>
</dbReference>
<name>A0A926JW42_9FLAO</name>
<dbReference type="AlphaFoldDB" id="A0A926JW42"/>
<dbReference type="InterPro" id="IPR000866">
    <property type="entry name" value="AhpC/TSA"/>
</dbReference>
<dbReference type="InterPro" id="IPR036249">
    <property type="entry name" value="Thioredoxin-like_sf"/>
</dbReference>
<accession>A0A926JW42</accession>
<dbReference type="PANTHER" id="PTHR42852:SF6">
    <property type="entry name" value="THIOL:DISULFIDE INTERCHANGE PROTEIN DSBE"/>
    <property type="match status" value="1"/>
</dbReference>
<keyword evidence="2" id="KW-0201">Cytochrome c-type biogenesis</keyword>
<dbReference type="InterPro" id="IPR013766">
    <property type="entry name" value="Thioredoxin_domain"/>
</dbReference>
<comment type="subcellular location">
    <subcellularLocation>
        <location evidence="1">Cell envelope</location>
    </subcellularLocation>
</comment>
<evidence type="ECO:0000313" key="7">
    <source>
        <dbReference type="Proteomes" id="UP000653730"/>
    </source>
</evidence>
<keyword evidence="7" id="KW-1185">Reference proteome</keyword>
<comment type="caution">
    <text evidence="6">The sequence shown here is derived from an EMBL/GenBank/DDBJ whole genome shotgun (WGS) entry which is preliminary data.</text>
</comment>
<dbReference type="GO" id="GO:0030313">
    <property type="term" value="C:cell envelope"/>
    <property type="evidence" value="ECO:0007669"/>
    <property type="project" value="UniProtKB-SubCell"/>
</dbReference>
<dbReference type="SUPFAM" id="SSF52833">
    <property type="entry name" value="Thioredoxin-like"/>
    <property type="match status" value="1"/>
</dbReference>
<dbReference type="Pfam" id="PF00578">
    <property type="entry name" value="AhpC-TSA"/>
    <property type="match status" value="1"/>
</dbReference>
<dbReference type="PROSITE" id="PS51257">
    <property type="entry name" value="PROKAR_LIPOPROTEIN"/>
    <property type="match status" value="1"/>
</dbReference>